<dbReference type="SUPFAM" id="SSF53098">
    <property type="entry name" value="Ribonuclease H-like"/>
    <property type="match status" value="1"/>
</dbReference>
<dbReference type="Gene3D" id="3.10.10.10">
    <property type="entry name" value="HIV Type 1 Reverse Transcriptase, subunit A, domain 1"/>
    <property type="match status" value="1"/>
</dbReference>
<dbReference type="GO" id="GO:0003676">
    <property type="term" value="F:nucleic acid binding"/>
    <property type="evidence" value="ECO:0007669"/>
    <property type="project" value="InterPro"/>
</dbReference>
<dbReference type="CDD" id="cd09274">
    <property type="entry name" value="RNase_HI_RT_Ty3"/>
    <property type="match status" value="1"/>
</dbReference>
<dbReference type="InterPro" id="IPR041577">
    <property type="entry name" value="RT_RNaseH_2"/>
</dbReference>
<feature type="compositionally biased region" description="Basic and acidic residues" evidence="1">
    <location>
        <begin position="1326"/>
        <end position="1353"/>
    </location>
</feature>
<evidence type="ECO:0000313" key="4">
    <source>
        <dbReference type="EMBL" id="KAH3834292.1"/>
    </source>
</evidence>
<dbReference type="FunFam" id="3.30.420.10:FF:000063">
    <property type="entry name" value="Retrovirus-related Pol polyprotein from transposon 297-like Protein"/>
    <property type="match status" value="1"/>
</dbReference>
<dbReference type="SUPFAM" id="SSF56672">
    <property type="entry name" value="DNA/RNA polymerases"/>
    <property type="match status" value="1"/>
</dbReference>
<dbReference type="PROSITE" id="PS50994">
    <property type="entry name" value="INTEGRASE"/>
    <property type="match status" value="1"/>
</dbReference>
<dbReference type="InterPro" id="IPR036397">
    <property type="entry name" value="RNaseH_sf"/>
</dbReference>
<dbReference type="FunFam" id="3.10.10.10:FF:000003">
    <property type="entry name" value="Retrovirus-related Pol polyprotein from transposon 297-like Protein"/>
    <property type="match status" value="1"/>
</dbReference>
<dbReference type="CDD" id="cd01647">
    <property type="entry name" value="RT_LTR"/>
    <property type="match status" value="1"/>
</dbReference>
<feature type="domain" description="Integrase catalytic" evidence="3">
    <location>
        <begin position="1039"/>
        <end position="1208"/>
    </location>
</feature>
<organism evidence="4 5">
    <name type="scientific">Dreissena polymorpha</name>
    <name type="common">Zebra mussel</name>
    <name type="synonym">Mytilus polymorpha</name>
    <dbReference type="NCBI Taxonomy" id="45954"/>
    <lineage>
        <taxon>Eukaryota</taxon>
        <taxon>Metazoa</taxon>
        <taxon>Spiralia</taxon>
        <taxon>Lophotrochozoa</taxon>
        <taxon>Mollusca</taxon>
        <taxon>Bivalvia</taxon>
        <taxon>Autobranchia</taxon>
        <taxon>Heteroconchia</taxon>
        <taxon>Euheterodonta</taxon>
        <taxon>Imparidentia</taxon>
        <taxon>Neoheterodontei</taxon>
        <taxon>Myida</taxon>
        <taxon>Dreissenoidea</taxon>
        <taxon>Dreissenidae</taxon>
        <taxon>Dreissena</taxon>
    </lineage>
</organism>
<dbReference type="Proteomes" id="UP000828390">
    <property type="component" value="Unassembled WGS sequence"/>
</dbReference>
<dbReference type="SUPFAM" id="SSF50630">
    <property type="entry name" value="Acid proteases"/>
    <property type="match status" value="1"/>
</dbReference>
<dbReference type="Pfam" id="PF17921">
    <property type="entry name" value="Integrase_H2C2"/>
    <property type="match status" value="1"/>
</dbReference>
<feature type="domain" description="Reverse transcriptase" evidence="2">
    <location>
        <begin position="499"/>
        <end position="676"/>
    </location>
</feature>
<keyword evidence="5" id="KW-1185">Reference proteome</keyword>
<gene>
    <name evidence="4" type="ORF">DPMN_107612</name>
</gene>
<dbReference type="FunFam" id="3.10.20.370:FF:000001">
    <property type="entry name" value="Retrovirus-related Pol polyprotein from transposon 17.6-like protein"/>
    <property type="match status" value="1"/>
</dbReference>
<dbReference type="InterPro" id="IPR043502">
    <property type="entry name" value="DNA/RNA_pol_sf"/>
</dbReference>
<dbReference type="PROSITE" id="PS50878">
    <property type="entry name" value="RT_POL"/>
    <property type="match status" value="1"/>
</dbReference>
<dbReference type="Pfam" id="PF00078">
    <property type="entry name" value="RVT_1"/>
    <property type="match status" value="1"/>
</dbReference>
<dbReference type="GO" id="GO:0015074">
    <property type="term" value="P:DNA integration"/>
    <property type="evidence" value="ECO:0007669"/>
    <property type="project" value="InterPro"/>
</dbReference>
<reference evidence="4" key="2">
    <citation type="submission" date="2020-11" db="EMBL/GenBank/DDBJ databases">
        <authorList>
            <person name="McCartney M.A."/>
            <person name="Auch B."/>
            <person name="Kono T."/>
            <person name="Mallez S."/>
            <person name="Becker A."/>
            <person name="Gohl D.M."/>
            <person name="Silverstein K.A.T."/>
            <person name="Koren S."/>
            <person name="Bechman K.B."/>
            <person name="Herman A."/>
            <person name="Abrahante J.E."/>
            <person name="Garbe J."/>
        </authorList>
    </citation>
    <scope>NUCLEOTIDE SEQUENCE</scope>
    <source>
        <strain evidence="4">Duluth1</strain>
        <tissue evidence="4">Whole animal</tissue>
    </source>
</reference>
<evidence type="ECO:0008006" key="6">
    <source>
        <dbReference type="Google" id="ProtNLM"/>
    </source>
</evidence>
<dbReference type="Pfam" id="PF17919">
    <property type="entry name" value="RT_RNaseH_2"/>
    <property type="match status" value="1"/>
</dbReference>
<dbReference type="Gene3D" id="3.30.70.270">
    <property type="match status" value="2"/>
</dbReference>
<reference evidence="4" key="1">
    <citation type="journal article" date="2019" name="bioRxiv">
        <title>The Genome of the Zebra Mussel, Dreissena polymorpha: A Resource for Invasive Species Research.</title>
        <authorList>
            <person name="McCartney M.A."/>
            <person name="Auch B."/>
            <person name="Kono T."/>
            <person name="Mallez S."/>
            <person name="Zhang Y."/>
            <person name="Obille A."/>
            <person name="Becker A."/>
            <person name="Abrahante J.E."/>
            <person name="Garbe J."/>
            <person name="Badalamenti J.P."/>
            <person name="Herman A."/>
            <person name="Mangelson H."/>
            <person name="Liachko I."/>
            <person name="Sullivan S."/>
            <person name="Sone E.D."/>
            <person name="Koren S."/>
            <person name="Silverstein K.A.T."/>
            <person name="Beckman K.B."/>
            <person name="Gohl D.M."/>
        </authorList>
    </citation>
    <scope>NUCLEOTIDE SEQUENCE</scope>
    <source>
        <strain evidence="4">Duluth1</strain>
        <tissue evidence="4">Whole animal</tissue>
    </source>
</reference>
<dbReference type="FunFam" id="3.30.70.270:FF:000063">
    <property type="entry name" value="Zinc knuckle domaincontaining protein"/>
    <property type="match status" value="1"/>
</dbReference>
<dbReference type="FunFam" id="1.10.340.70:FF:000003">
    <property type="entry name" value="Protein CBG25708"/>
    <property type="match status" value="1"/>
</dbReference>
<dbReference type="InterPro" id="IPR050951">
    <property type="entry name" value="Retrovirus_Pol_polyprotein"/>
</dbReference>
<dbReference type="EMBL" id="JAIWYP010000004">
    <property type="protein sequence ID" value="KAH3834292.1"/>
    <property type="molecule type" value="Genomic_DNA"/>
</dbReference>
<comment type="caution">
    <text evidence="4">The sequence shown here is derived from an EMBL/GenBank/DDBJ whole genome shotgun (WGS) entry which is preliminary data.</text>
</comment>
<evidence type="ECO:0000259" key="2">
    <source>
        <dbReference type="PROSITE" id="PS50878"/>
    </source>
</evidence>
<evidence type="ECO:0000313" key="5">
    <source>
        <dbReference type="Proteomes" id="UP000828390"/>
    </source>
</evidence>
<feature type="compositionally biased region" description="Basic residues" evidence="1">
    <location>
        <begin position="263"/>
        <end position="277"/>
    </location>
</feature>
<dbReference type="InterPro" id="IPR021109">
    <property type="entry name" value="Peptidase_aspartic_dom_sf"/>
</dbReference>
<feature type="compositionally biased region" description="Polar residues" evidence="1">
    <location>
        <begin position="1305"/>
        <end position="1325"/>
    </location>
</feature>
<sequence>MASKGIRPLPEFNPSESASSWEDYKRDFIIHLDALGLDDKPGKRKVGVLLANMGRECVKIYDSFAWAPEVVANQDAGIAAVPAEDKYHLETVFTKFDRHFGVHNYRNIKRQEFLNTKRGNLSIMDYISELKRKAEHCQYGEQKEGLICDMIINGVNDTKCSEKLMEIPVTQLTIERVVQVCRQIELTASHIKSLGESPHVNIARTHQNPHKQQKYCAKCCRKHEVRKCPAYQKQCDNCGEFGHFKASKLCPAVGGTSHQQKGISHRGARGYGRRLRHRGSDRGIHRGYRGRGGQRRVNYTEAQEDQVEEMFNQFEHADVNDVFIATSSEDNHEWSANLKIGCKTIKFEIDSGAMCSVMSYGTAKLFEKIAPITRSDVIISGVNGPAVKALGMITLLCEHKNIKRSVNFQIMNTPRGINLLGRDDSVDFGLIMRIHTARLETESIIEKYSDVLGEEIGCIPGEYEIKIDKSIEPVVHAPRPVPVAIREQLQAELKHLEKCNIIAKVTEPTQWVSSLVCVRKKNGRVRICIDPTDLNRAIRREHYPMNSFDDVATRLNGSKYFTTLDANMGYYQIKLTEESSKLTAFNTPFGRYRYLRMPMGVKCSSEVFQRSMEQNFGNIDGVEIIVDDILIHGRTLEEHNRRLETVLQKARSINLKMNKKKCMFAKPEVDYVGHKLTGDGIKPTDQRVKAIANMREPESFSELETVLGMLSYVSKFIPNLSELNAPLRDMKRLETWSWGDEAKRAFNKIKEALVSTKVLQYYDLKKPVTLTVDASMRGLGAAIIQQDRVVAYASRALTPTEQRYAQIEKEMLAVVYGCEKFHKLLYGRDTFLVESDHKPLESILKKEIHKAPLRIQRMILKLQPYDFNLVHKSGKDMGLADCLSRLPLENHYEKTIDEELMVLKLDTLSCSNHDKIARATQADEQFQVLAKVIIRGWPETKCEVPVEAVPFWDYRDEISIYNGVLYRGERVCIPKEMRTETLKAIHKSHLGVVNCKKRARELVFWPGMNKQIEDLIGKCSACLMHRKMSQKEPMIIQPVPELPWSKVGMDLCELEGNNYLIIVDYFSNFIEVAPLQRDTRTSTILKHIKQNVARYGIMDSIISDNGPQFTSAEFREFIEKYGITHITSSPLHQQTNGLAEKAVQTVKNLIKKCSETGDDIYLALLELRNTPRDNIGSPMQRLMGRRAKTLIPMKQTLRQPETTSENVAPKLLEFREKQKFYYDQHAKSKDNLQPGDAVRIKTPSGWKPAEYVKPSEYPRSHIVKAGESGREYRRNTDMLMKTKERPHIITTNNDVYIPAPTAPTETVAEQPSTTPNHENSASARSSETRDKPGKESVQDTVRKKTRSGREVHKPIRLNDYV</sequence>
<dbReference type="InterPro" id="IPR043128">
    <property type="entry name" value="Rev_trsase/Diguanyl_cyclase"/>
</dbReference>
<dbReference type="InterPro" id="IPR000477">
    <property type="entry name" value="RT_dom"/>
</dbReference>
<dbReference type="PANTHER" id="PTHR37984:SF8">
    <property type="entry name" value="CCHC-TYPE DOMAIN-CONTAINING PROTEIN"/>
    <property type="match status" value="1"/>
</dbReference>
<dbReference type="Pfam" id="PF00665">
    <property type="entry name" value="rve"/>
    <property type="match status" value="1"/>
</dbReference>
<name>A0A9D4K721_DREPO</name>
<protein>
    <recommendedName>
        <fullName evidence="6">Endonuclease</fullName>
    </recommendedName>
</protein>
<accession>A0A9D4K721</accession>
<dbReference type="InterPro" id="IPR012337">
    <property type="entry name" value="RNaseH-like_sf"/>
</dbReference>
<evidence type="ECO:0000259" key="3">
    <source>
        <dbReference type="PROSITE" id="PS50994"/>
    </source>
</evidence>
<dbReference type="Gene3D" id="2.40.70.10">
    <property type="entry name" value="Acid Proteases"/>
    <property type="match status" value="1"/>
</dbReference>
<dbReference type="PANTHER" id="PTHR37984">
    <property type="entry name" value="PROTEIN CBG26694"/>
    <property type="match status" value="1"/>
</dbReference>
<feature type="region of interest" description="Disordered" evidence="1">
    <location>
        <begin position="255"/>
        <end position="293"/>
    </location>
</feature>
<dbReference type="Gene3D" id="3.30.420.10">
    <property type="entry name" value="Ribonuclease H-like superfamily/Ribonuclease H"/>
    <property type="match status" value="1"/>
</dbReference>
<feature type="region of interest" description="Disordered" evidence="1">
    <location>
        <begin position="1305"/>
        <end position="1361"/>
    </location>
</feature>
<dbReference type="Gene3D" id="1.10.340.70">
    <property type="match status" value="1"/>
</dbReference>
<proteinExistence type="predicted"/>
<dbReference type="InterPro" id="IPR001584">
    <property type="entry name" value="Integrase_cat-core"/>
</dbReference>
<dbReference type="InterPro" id="IPR041588">
    <property type="entry name" value="Integrase_H2C2"/>
</dbReference>
<evidence type="ECO:0000256" key="1">
    <source>
        <dbReference type="SAM" id="MobiDB-lite"/>
    </source>
</evidence>